<proteinExistence type="inferred from homology"/>
<comment type="similarity">
    <text evidence="1 7">Belongs to the expansin family. Expansin A subfamily.</text>
</comment>
<keyword evidence="6 7" id="KW-0961">Cell wall biogenesis/degradation</keyword>
<dbReference type="InterPro" id="IPR002963">
    <property type="entry name" value="Expansin"/>
</dbReference>
<dbReference type="EMBL" id="NKQK01000009">
    <property type="protein sequence ID" value="PSS21087.1"/>
    <property type="molecule type" value="Genomic_DNA"/>
</dbReference>
<dbReference type="InParanoid" id="A0A2R6R507"/>
<dbReference type="Proteomes" id="UP000241394">
    <property type="component" value="Chromosome LG9"/>
</dbReference>
<dbReference type="PANTHER" id="PTHR31867">
    <property type="entry name" value="EXPANSIN-A15"/>
    <property type="match status" value="1"/>
</dbReference>
<dbReference type="Gene3D" id="2.40.40.10">
    <property type="entry name" value="RlpA-like domain"/>
    <property type="match status" value="1"/>
</dbReference>
<evidence type="ECO:0000256" key="5">
    <source>
        <dbReference type="ARBA" id="ARBA00023136"/>
    </source>
</evidence>
<accession>A0A2R6R507</accession>
<keyword evidence="5" id="KW-0472">Membrane</keyword>
<dbReference type="OrthoDB" id="406505at2759"/>
<sequence>MGFLGFCLLFSLMLRSVHGFCGEWSSAHDTFYGGGDASDTMGGACGYGSLYSQGYGTNTAALSTALFNNGLTCGACFEIKCMNNGKWCFSGSIIVTATNYCPPNNDLPNNSGGWCNPPFSASFPTHCSVQSRDCPSSVQKAGLEMWCRSPSKGASTGWLPMSRNWAQNWQSNSYLNGQALSFQVTTSDGGSLTSNNVAPSNWAFDQTFTRGLC</sequence>
<dbReference type="InterPro" id="IPR007118">
    <property type="entry name" value="Expan_Lol_pI"/>
</dbReference>
<dbReference type="Gene3D" id="2.60.40.760">
    <property type="entry name" value="Expansin, cellulose-binding-like domain"/>
    <property type="match status" value="1"/>
</dbReference>
<evidence type="ECO:0000256" key="7">
    <source>
        <dbReference type="RuleBase" id="RU365023"/>
    </source>
</evidence>
<dbReference type="InterPro" id="IPR036749">
    <property type="entry name" value="Expansin_CBD_sf"/>
</dbReference>
<dbReference type="Pfam" id="PF01357">
    <property type="entry name" value="Expansin_C"/>
    <property type="match status" value="1"/>
</dbReference>
<feature type="domain" description="Expansin-like EG45" evidence="8">
    <location>
        <begin position="42"/>
        <end position="118"/>
    </location>
</feature>
<keyword evidence="4 7" id="KW-0732">Signal</keyword>
<comment type="subcellular location">
    <subcellularLocation>
        <location evidence="7">Secreted</location>
        <location evidence="7">Cell wall</location>
    </subcellularLocation>
    <subcellularLocation>
        <location evidence="7">Membrane</location>
        <topology evidence="7">Peripheral membrane protein</topology>
    </subcellularLocation>
</comment>
<dbReference type="GO" id="GO:0005576">
    <property type="term" value="C:extracellular region"/>
    <property type="evidence" value="ECO:0007669"/>
    <property type="project" value="InterPro"/>
</dbReference>
<dbReference type="SMART" id="SM00837">
    <property type="entry name" value="DPBB_1"/>
    <property type="match status" value="1"/>
</dbReference>
<evidence type="ECO:0000256" key="3">
    <source>
        <dbReference type="ARBA" id="ARBA00022525"/>
    </source>
</evidence>
<dbReference type="PRINTS" id="PR01225">
    <property type="entry name" value="EXPANSNFAMLY"/>
</dbReference>
<keyword evidence="2 7" id="KW-0134">Cell wall</keyword>
<dbReference type="CDD" id="cd22274">
    <property type="entry name" value="DPBB_EXPA_N"/>
    <property type="match status" value="1"/>
</dbReference>
<dbReference type="InterPro" id="IPR007112">
    <property type="entry name" value="Expansin/allergen_DPBB_dom"/>
</dbReference>
<feature type="domain" description="Expansin-like CBD" evidence="9">
    <location>
        <begin position="137"/>
        <end position="210"/>
    </location>
</feature>
<gene>
    <name evidence="10" type="ORF">CEY00_Acc10127</name>
</gene>
<evidence type="ECO:0000259" key="9">
    <source>
        <dbReference type="PROSITE" id="PS50843"/>
    </source>
</evidence>
<evidence type="ECO:0000259" key="8">
    <source>
        <dbReference type="PROSITE" id="PS50842"/>
    </source>
</evidence>
<keyword evidence="3 7" id="KW-0964">Secreted</keyword>
<dbReference type="SUPFAM" id="SSF49590">
    <property type="entry name" value="PHL pollen allergen"/>
    <property type="match status" value="1"/>
</dbReference>
<evidence type="ECO:0000313" key="10">
    <source>
        <dbReference type="EMBL" id="PSS21087.1"/>
    </source>
</evidence>
<dbReference type="Gramene" id="PSS21087">
    <property type="protein sequence ID" value="PSS21087"/>
    <property type="gene ID" value="CEY00_Acc10127"/>
</dbReference>
<dbReference type="InterPro" id="IPR036908">
    <property type="entry name" value="RlpA-like_sf"/>
</dbReference>
<dbReference type="PROSITE" id="PS50842">
    <property type="entry name" value="EXPANSIN_EG45"/>
    <property type="match status" value="1"/>
</dbReference>
<dbReference type="AlphaFoldDB" id="A0A2R6R507"/>
<dbReference type="PROSITE" id="PS50843">
    <property type="entry name" value="EXPANSIN_CBD"/>
    <property type="match status" value="1"/>
</dbReference>
<comment type="function">
    <text evidence="7">Causes loosening and extension of plant cell walls by disrupting non-covalent bonding between cellulose microfibrils and matrix glucans. No enzymatic activity has been found.</text>
</comment>
<dbReference type="GO" id="GO:0016020">
    <property type="term" value="C:membrane"/>
    <property type="evidence" value="ECO:0007669"/>
    <property type="project" value="UniProtKB-SubCell"/>
</dbReference>
<evidence type="ECO:0000256" key="1">
    <source>
        <dbReference type="ARBA" id="ARBA00005392"/>
    </source>
</evidence>
<evidence type="ECO:0000313" key="11">
    <source>
        <dbReference type="Proteomes" id="UP000241394"/>
    </source>
</evidence>
<dbReference type="STRING" id="1590841.A0A2R6R507"/>
<name>A0A2R6R507_ACTCC</name>
<dbReference type="PRINTS" id="PR01226">
    <property type="entry name" value="EXPANSIN"/>
</dbReference>
<reference evidence="10 11" key="1">
    <citation type="submission" date="2017-07" db="EMBL/GenBank/DDBJ databases">
        <title>An improved, manually edited Actinidia chinensis var. chinensis (kiwifruit) genome highlights the challenges associated with draft genomes and gene prediction in plants.</title>
        <authorList>
            <person name="Pilkington S."/>
            <person name="Crowhurst R."/>
            <person name="Hilario E."/>
            <person name="Nardozza S."/>
            <person name="Fraser L."/>
            <person name="Peng Y."/>
            <person name="Gunaseelan K."/>
            <person name="Simpson R."/>
            <person name="Tahir J."/>
            <person name="Deroles S."/>
            <person name="Templeton K."/>
            <person name="Luo Z."/>
            <person name="Davy M."/>
            <person name="Cheng C."/>
            <person name="Mcneilage M."/>
            <person name="Scaglione D."/>
            <person name="Liu Y."/>
            <person name="Zhang Q."/>
            <person name="Datson P."/>
            <person name="De Silva N."/>
            <person name="Gardiner S."/>
            <person name="Bassett H."/>
            <person name="Chagne D."/>
            <person name="Mccallum J."/>
            <person name="Dzierzon H."/>
            <person name="Deng C."/>
            <person name="Wang Y.-Y."/>
            <person name="Barron N."/>
            <person name="Manako K."/>
            <person name="Bowen J."/>
            <person name="Foster T."/>
            <person name="Erridge Z."/>
            <person name="Tiffin H."/>
            <person name="Waite C."/>
            <person name="Davies K."/>
            <person name="Grierson E."/>
            <person name="Laing W."/>
            <person name="Kirk R."/>
            <person name="Chen X."/>
            <person name="Wood M."/>
            <person name="Montefiori M."/>
            <person name="Brummell D."/>
            <person name="Schwinn K."/>
            <person name="Catanach A."/>
            <person name="Fullerton C."/>
            <person name="Li D."/>
            <person name="Meiyalaghan S."/>
            <person name="Nieuwenhuizen N."/>
            <person name="Read N."/>
            <person name="Prakash R."/>
            <person name="Hunter D."/>
            <person name="Zhang H."/>
            <person name="Mckenzie M."/>
            <person name="Knabel M."/>
            <person name="Harris A."/>
            <person name="Allan A."/>
            <person name="Chen A."/>
            <person name="Janssen B."/>
            <person name="Plunkett B."/>
            <person name="Dwamena C."/>
            <person name="Voogd C."/>
            <person name="Leif D."/>
            <person name="Lafferty D."/>
            <person name="Souleyre E."/>
            <person name="Varkonyi-Gasic E."/>
            <person name="Gambi F."/>
            <person name="Hanley J."/>
            <person name="Yao J.-L."/>
            <person name="Cheung J."/>
            <person name="David K."/>
            <person name="Warren B."/>
            <person name="Marsh K."/>
            <person name="Snowden K."/>
            <person name="Lin-Wang K."/>
            <person name="Brian L."/>
            <person name="Martinez-Sanchez M."/>
            <person name="Wang M."/>
            <person name="Ileperuma N."/>
            <person name="Macnee N."/>
            <person name="Campin R."/>
            <person name="Mcatee P."/>
            <person name="Drummond R."/>
            <person name="Espley R."/>
            <person name="Ireland H."/>
            <person name="Wu R."/>
            <person name="Atkinson R."/>
            <person name="Karunairetnam S."/>
            <person name="Bulley S."/>
            <person name="Chunkath S."/>
            <person name="Hanley Z."/>
            <person name="Storey R."/>
            <person name="Thrimawithana A."/>
            <person name="Thomson S."/>
            <person name="David C."/>
            <person name="Testolin R."/>
        </authorList>
    </citation>
    <scope>NUCLEOTIDE SEQUENCE [LARGE SCALE GENOMIC DNA]</scope>
    <source>
        <strain evidence="11">cv. Red5</strain>
        <tissue evidence="10">Young leaf</tissue>
    </source>
</reference>
<comment type="caution">
    <text evidence="10">The sequence shown here is derived from an EMBL/GenBank/DDBJ whole genome shotgun (WGS) entry which is preliminary data.</text>
</comment>
<dbReference type="Pfam" id="PF03330">
    <property type="entry name" value="DPBB_1"/>
    <property type="match status" value="1"/>
</dbReference>
<dbReference type="InterPro" id="IPR007117">
    <property type="entry name" value="Expansin_CBD"/>
</dbReference>
<evidence type="ECO:0000256" key="4">
    <source>
        <dbReference type="ARBA" id="ARBA00022729"/>
    </source>
</evidence>
<dbReference type="SUPFAM" id="SSF50685">
    <property type="entry name" value="Barwin-like endoglucanases"/>
    <property type="match status" value="1"/>
</dbReference>
<dbReference type="InterPro" id="IPR009009">
    <property type="entry name" value="RlpA-like_DPBB"/>
</dbReference>
<feature type="chain" id="PRO_5015212119" description="Expansin" evidence="7">
    <location>
        <begin position="20"/>
        <end position="213"/>
    </location>
</feature>
<keyword evidence="11" id="KW-1185">Reference proteome</keyword>
<reference evidence="11" key="2">
    <citation type="journal article" date="2018" name="BMC Genomics">
        <title>A manually annotated Actinidia chinensis var. chinensis (kiwifruit) genome highlights the challenges associated with draft genomes and gene prediction in plants.</title>
        <authorList>
            <person name="Pilkington S.M."/>
            <person name="Crowhurst R."/>
            <person name="Hilario E."/>
            <person name="Nardozza S."/>
            <person name="Fraser L."/>
            <person name="Peng Y."/>
            <person name="Gunaseelan K."/>
            <person name="Simpson R."/>
            <person name="Tahir J."/>
            <person name="Deroles S.C."/>
            <person name="Templeton K."/>
            <person name="Luo Z."/>
            <person name="Davy M."/>
            <person name="Cheng C."/>
            <person name="McNeilage M."/>
            <person name="Scaglione D."/>
            <person name="Liu Y."/>
            <person name="Zhang Q."/>
            <person name="Datson P."/>
            <person name="De Silva N."/>
            <person name="Gardiner S.E."/>
            <person name="Bassett H."/>
            <person name="Chagne D."/>
            <person name="McCallum J."/>
            <person name="Dzierzon H."/>
            <person name="Deng C."/>
            <person name="Wang Y.Y."/>
            <person name="Barron L."/>
            <person name="Manako K."/>
            <person name="Bowen J."/>
            <person name="Foster T.M."/>
            <person name="Erridge Z.A."/>
            <person name="Tiffin H."/>
            <person name="Waite C.N."/>
            <person name="Davies K.M."/>
            <person name="Grierson E.P."/>
            <person name="Laing W.A."/>
            <person name="Kirk R."/>
            <person name="Chen X."/>
            <person name="Wood M."/>
            <person name="Montefiori M."/>
            <person name="Brummell D.A."/>
            <person name="Schwinn K.E."/>
            <person name="Catanach A."/>
            <person name="Fullerton C."/>
            <person name="Li D."/>
            <person name="Meiyalaghan S."/>
            <person name="Nieuwenhuizen N."/>
            <person name="Read N."/>
            <person name="Prakash R."/>
            <person name="Hunter D."/>
            <person name="Zhang H."/>
            <person name="McKenzie M."/>
            <person name="Knabel M."/>
            <person name="Harris A."/>
            <person name="Allan A.C."/>
            <person name="Gleave A."/>
            <person name="Chen A."/>
            <person name="Janssen B.J."/>
            <person name="Plunkett B."/>
            <person name="Ampomah-Dwamena C."/>
            <person name="Voogd C."/>
            <person name="Leif D."/>
            <person name="Lafferty D."/>
            <person name="Souleyre E.J.F."/>
            <person name="Varkonyi-Gasic E."/>
            <person name="Gambi F."/>
            <person name="Hanley J."/>
            <person name="Yao J.L."/>
            <person name="Cheung J."/>
            <person name="David K.M."/>
            <person name="Warren B."/>
            <person name="Marsh K."/>
            <person name="Snowden K.C."/>
            <person name="Lin-Wang K."/>
            <person name="Brian L."/>
            <person name="Martinez-Sanchez M."/>
            <person name="Wang M."/>
            <person name="Ileperuma N."/>
            <person name="Macnee N."/>
            <person name="Campin R."/>
            <person name="McAtee P."/>
            <person name="Drummond R.S.M."/>
            <person name="Espley R.V."/>
            <person name="Ireland H.S."/>
            <person name="Wu R."/>
            <person name="Atkinson R.G."/>
            <person name="Karunairetnam S."/>
            <person name="Bulley S."/>
            <person name="Chunkath S."/>
            <person name="Hanley Z."/>
            <person name="Storey R."/>
            <person name="Thrimawithana A.H."/>
            <person name="Thomson S."/>
            <person name="David C."/>
            <person name="Testolin R."/>
            <person name="Huang H."/>
            <person name="Hellens R.P."/>
            <person name="Schaffer R.J."/>
        </authorList>
    </citation>
    <scope>NUCLEOTIDE SEQUENCE [LARGE SCALE GENOMIC DNA]</scope>
    <source>
        <strain evidence="11">cv. Red5</strain>
    </source>
</reference>
<evidence type="ECO:0000256" key="2">
    <source>
        <dbReference type="ARBA" id="ARBA00022512"/>
    </source>
</evidence>
<protein>
    <recommendedName>
        <fullName evidence="7">Expansin</fullName>
    </recommendedName>
</protein>
<organism evidence="10 11">
    <name type="scientific">Actinidia chinensis var. chinensis</name>
    <name type="common">Chinese soft-hair kiwi</name>
    <dbReference type="NCBI Taxonomy" id="1590841"/>
    <lineage>
        <taxon>Eukaryota</taxon>
        <taxon>Viridiplantae</taxon>
        <taxon>Streptophyta</taxon>
        <taxon>Embryophyta</taxon>
        <taxon>Tracheophyta</taxon>
        <taxon>Spermatophyta</taxon>
        <taxon>Magnoliopsida</taxon>
        <taxon>eudicotyledons</taxon>
        <taxon>Gunneridae</taxon>
        <taxon>Pentapetalae</taxon>
        <taxon>asterids</taxon>
        <taxon>Ericales</taxon>
        <taxon>Actinidiaceae</taxon>
        <taxon>Actinidia</taxon>
    </lineage>
</organism>
<dbReference type="GO" id="GO:0009653">
    <property type="term" value="P:anatomical structure morphogenesis"/>
    <property type="evidence" value="ECO:0007669"/>
    <property type="project" value="UniProtKB-ARBA"/>
</dbReference>
<evidence type="ECO:0000256" key="6">
    <source>
        <dbReference type="ARBA" id="ARBA00023316"/>
    </source>
</evidence>
<dbReference type="GO" id="GO:0009664">
    <property type="term" value="P:plant-type cell wall organization"/>
    <property type="evidence" value="ECO:0007669"/>
    <property type="project" value="InterPro"/>
</dbReference>
<feature type="signal peptide" evidence="7">
    <location>
        <begin position="1"/>
        <end position="19"/>
    </location>
</feature>